<accession>A0A2X3GNA0</accession>
<organism evidence="2 3">
    <name type="scientific">Klebsiella pneumoniae</name>
    <dbReference type="NCBI Taxonomy" id="573"/>
    <lineage>
        <taxon>Bacteria</taxon>
        <taxon>Pseudomonadati</taxon>
        <taxon>Pseudomonadota</taxon>
        <taxon>Gammaproteobacteria</taxon>
        <taxon>Enterobacterales</taxon>
        <taxon>Enterobacteriaceae</taxon>
        <taxon>Klebsiella/Raoultella group</taxon>
        <taxon>Klebsiella</taxon>
        <taxon>Klebsiella pneumoniae complex</taxon>
    </lineage>
</organism>
<dbReference type="Proteomes" id="UP000251721">
    <property type="component" value="Unassembled WGS sequence"/>
</dbReference>
<dbReference type="AlphaFoldDB" id="A0A2X3GNA0"/>
<evidence type="ECO:0000313" key="3">
    <source>
        <dbReference type="Proteomes" id="UP000251721"/>
    </source>
</evidence>
<name>A0A2X3GNA0_KLEPN</name>
<dbReference type="EMBL" id="UAWQ01000002">
    <property type="protein sequence ID" value="SQC36640.1"/>
    <property type="molecule type" value="Genomic_DNA"/>
</dbReference>
<protein>
    <submittedName>
        <fullName evidence="2">D-beta-hydroxybutyrate permease</fullName>
    </submittedName>
</protein>
<feature type="region of interest" description="Disordered" evidence="1">
    <location>
        <begin position="1"/>
        <end position="22"/>
    </location>
</feature>
<reference evidence="2 3" key="1">
    <citation type="submission" date="2018-06" db="EMBL/GenBank/DDBJ databases">
        <authorList>
            <consortium name="Pathogen Informatics"/>
            <person name="Doyle S."/>
        </authorList>
    </citation>
    <scope>NUCLEOTIDE SEQUENCE [LARGE SCALE GENOMIC DNA]</scope>
    <source>
        <strain evidence="2 3">NCTC13465</strain>
    </source>
</reference>
<evidence type="ECO:0000313" key="2">
    <source>
        <dbReference type="EMBL" id="SQC36640.1"/>
    </source>
</evidence>
<evidence type="ECO:0000256" key="1">
    <source>
        <dbReference type="SAM" id="MobiDB-lite"/>
    </source>
</evidence>
<gene>
    <name evidence="2" type="ORF">NCTC13465_00285</name>
</gene>
<proteinExistence type="predicted"/>
<sequence>MRVRRRDECDNSPGRAGVTDAGSLPWIQRDPLCADRRLGAVLLTDPGAVGPAFTGLFMEKMVGFVKLYFPVFLWRGIRKLIELSGFSRSIVAAAIRNPWAPPRDPGDRAGVRPADLRRWCRCLWWPLRLPFRRRTISPERDPKRLIPATVALGAFSFTMDALPARRRSRILFPPASSAPTPGRPPGWGLSARCSLSSSVCCGWSVSAAKRRPAAKAMGPTCKMSRRPRMTSICRIR</sequence>